<gene>
    <name evidence="7" type="ORF">M0812_26179</name>
</gene>
<dbReference type="InterPro" id="IPR009001">
    <property type="entry name" value="Transl_elong_EF1A/Init_IF2_C"/>
</dbReference>
<dbReference type="GO" id="GO:0005525">
    <property type="term" value="F:GTP binding"/>
    <property type="evidence" value="ECO:0007669"/>
    <property type="project" value="UniProtKB-KW"/>
</dbReference>
<sequence>MYSRQKKKANVAFVGHLNSGKSTLLGHFIFKLGGINMRSLQKFEQESEKIGKGSYKYAWILDKTKEERERGLTIKPSNWMVHTSNYALNMINLPGHCDLVKNFLWGAFEADVAILVISAIKSEFEEGIASNGQTREHLLMLFALGIKQVIVVVNKMDDKTVNYSETRFKEIRSELSKLMDVLGFNQNEVPFIPISGWKGENFYSAPTTMKWYKGETFLSSLESIQIPQRLTELPLRMPIIDVFKISGVGIVAVGKVESGSLDCTIITKVSHLQKAVKIRSIESFHQSLEKAVSGDYVGINVLGVEKNELKRGMVFGALNNDPPCLVSEFTAEVIIVNHPTKIKVGYTPVFYVHTANCACRLERIIQKCDPKNADESIEKSPLYIENAETAIVVLKPLKPLCVESFDQNPKLARFIIRDSKITIGYGIIKSTVKIDLKKKK</sequence>
<evidence type="ECO:0000259" key="6">
    <source>
        <dbReference type="PROSITE" id="PS51722"/>
    </source>
</evidence>
<dbReference type="InterPro" id="IPR050100">
    <property type="entry name" value="TRAFAC_GTPase_members"/>
</dbReference>
<dbReference type="FunFam" id="2.40.30.10:FF:000005">
    <property type="entry name" value="Elongation factor 1-alpha"/>
    <property type="match status" value="1"/>
</dbReference>
<evidence type="ECO:0000313" key="7">
    <source>
        <dbReference type="EMBL" id="KAJ3426613.1"/>
    </source>
</evidence>
<dbReference type="PANTHER" id="PTHR23115">
    <property type="entry name" value="TRANSLATION FACTOR"/>
    <property type="match status" value="1"/>
</dbReference>
<reference evidence="7" key="1">
    <citation type="submission" date="2022-08" db="EMBL/GenBank/DDBJ databases">
        <title>Novel sulphate-reducing endosymbionts in the free-living metamonad Anaeramoeba.</title>
        <authorList>
            <person name="Jerlstrom-Hultqvist J."/>
            <person name="Cepicka I."/>
            <person name="Gallot-Lavallee L."/>
            <person name="Salas-Leiva D."/>
            <person name="Curtis B.A."/>
            <person name="Zahonova K."/>
            <person name="Pipaliya S."/>
            <person name="Dacks J."/>
            <person name="Roger A.J."/>
        </authorList>
    </citation>
    <scope>NUCLEOTIDE SEQUENCE</scope>
    <source>
        <strain evidence="7">Busselton2</strain>
    </source>
</reference>
<organism evidence="7 8">
    <name type="scientific">Anaeramoeba flamelloides</name>
    <dbReference type="NCBI Taxonomy" id="1746091"/>
    <lineage>
        <taxon>Eukaryota</taxon>
        <taxon>Metamonada</taxon>
        <taxon>Anaeramoebidae</taxon>
        <taxon>Anaeramoeba</taxon>
    </lineage>
</organism>
<dbReference type="SUPFAM" id="SSF50465">
    <property type="entry name" value="EF-Tu/eEF-1alpha/eIF2-gamma C-terminal domain"/>
    <property type="match status" value="1"/>
</dbReference>
<dbReference type="InterPro" id="IPR027417">
    <property type="entry name" value="P-loop_NTPase"/>
</dbReference>
<comment type="similarity">
    <text evidence="1">Belongs to the TRAFAC class translation factor GTPase superfamily. Classic translation factor GTPase family. EF-Tu/EF-1A subfamily.</text>
</comment>
<keyword evidence="3" id="KW-0251">Elongation factor</keyword>
<dbReference type="InterPro" id="IPR000795">
    <property type="entry name" value="T_Tr_GTP-bd_dom"/>
</dbReference>
<keyword evidence="5" id="KW-0342">GTP-binding</keyword>
<dbReference type="SUPFAM" id="SSF52540">
    <property type="entry name" value="P-loop containing nucleoside triphosphate hydrolases"/>
    <property type="match status" value="1"/>
</dbReference>
<evidence type="ECO:0000313" key="8">
    <source>
        <dbReference type="Proteomes" id="UP001146793"/>
    </source>
</evidence>
<dbReference type="GO" id="GO:0003924">
    <property type="term" value="F:GTPase activity"/>
    <property type="evidence" value="ECO:0007669"/>
    <property type="project" value="InterPro"/>
</dbReference>
<keyword evidence="4" id="KW-0648">Protein biosynthesis</keyword>
<dbReference type="PROSITE" id="PS51722">
    <property type="entry name" value="G_TR_2"/>
    <property type="match status" value="1"/>
</dbReference>
<evidence type="ECO:0000256" key="3">
    <source>
        <dbReference type="ARBA" id="ARBA00022768"/>
    </source>
</evidence>
<comment type="caution">
    <text evidence="7">The sequence shown here is derived from an EMBL/GenBank/DDBJ whole genome shotgun (WGS) entry which is preliminary data.</text>
</comment>
<proteinExistence type="inferred from homology"/>
<dbReference type="SUPFAM" id="SSF50447">
    <property type="entry name" value="Translation proteins"/>
    <property type="match status" value="1"/>
</dbReference>
<feature type="domain" description="Tr-type G" evidence="6">
    <location>
        <begin position="6"/>
        <end position="231"/>
    </location>
</feature>
<dbReference type="InterPro" id="IPR009000">
    <property type="entry name" value="Transl_B-barrel_sf"/>
</dbReference>
<dbReference type="Pfam" id="PF22594">
    <property type="entry name" value="GTP-eEF1A_C"/>
    <property type="match status" value="1"/>
</dbReference>
<dbReference type="InterPro" id="IPR054696">
    <property type="entry name" value="GTP-eEF1A_C"/>
</dbReference>
<keyword evidence="2" id="KW-0547">Nucleotide-binding</keyword>
<dbReference type="Gene3D" id="3.40.50.300">
    <property type="entry name" value="P-loop containing nucleotide triphosphate hydrolases"/>
    <property type="match status" value="1"/>
</dbReference>
<dbReference type="Gene3D" id="2.40.30.10">
    <property type="entry name" value="Translation factors"/>
    <property type="match status" value="2"/>
</dbReference>
<name>A0AAV7Y9Y4_9EUKA</name>
<dbReference type="Proteomes" id="UP001146793">
    <property type="component" value="Unassembled WGS sequence"/>
</dbReference>
<dbReference type="Pfam" id="PF03144">
    <property type="entry name" value="GTP_EFTU_D2"/>
    <property type="match status" value="1"/>
</dbReference>
<evidence type="ECO:0000256" key="4">
    <source>
        <dbReference type="ARBA" id="ARBA00022917"/>
    </source>
</evidence>
<dbReference type="EMBL" id="JANTQA010000063">
    <property type="protein sequence ID" value="KAJ3426613.1"/>
    <property type="molecule type" value="Genomic_DNA"/>
</dbReference>
<dbReference type="Pfam" id="PF00009">
    <property type="entry name" value="GTP_EFTU"/>
    <property type="match status" value="1"/>
</dbReference>
<protein>
    <submittedName>
        <fullName evidence="7">Translation factor</fullName>
    </submittedName>
</protein>
<evidence type="ECO:0000256" key="2">
    <source>
        <dbReference type="ARBA" id="ARBA00022741"/>
    </source>
</evidence>
<evidence type="ECO:0000256" key="1">
    <source>
        <dbReference type="ARBA" id="ARBA00007249"/>
    </source>
</evidence>
<dbReference type="AlphaFoldDB" id="A0AAV7Y9Y4"/>
<dbReference type="InterPro" id="IPR004161">
    <property type="entry name" value="EFTu-like_2"/>
</dbReference>
<accession>A0AAV7Y9Y4</accession>
<dbReference type="GO" id="GO:0003746">
    <property type="term" value="F:translation elongation factor activity"/>
    <property type="evidence" value="ECO:0007669"/>
    <property type="project" value="UniProtKB-KW"/>
</dbReference>
<dbReference type="PRINTS" id="PR00315">
    <property type="entry name" value="ELONGATNFCT"/>
</dbReference>
<evidence type="ECO:0000256" key="5">
    <source>
        <dbReference type="ARBA" id="ARBA00023134"/>
    </source>
</evidence>